<dbReference type="AlphaFoldDB" id="A0A2X1L398"/>
<keyword evidence="1" id="KW-0812">Transmembrane</keyword>
<feature type="transmembrane region" description="Helical" evidence="1">
    <location>
        <begin position="27"/>
        <end position="45"/>
    </location>
</feature>
<keyword evidence="1" id="KW-1133">Transmembrane helix</keyword>
<accession>A0A2X1L398</accession>
<sequence length="75" mass="8680">MALRVFCFSLFLIRIRLLIGDSFRSKISILTGFILLWFIIAHCFFKAFDRRTKIGTDGAELFGAKKQYNDDGNNQ</sequence>
<reference evidence="2 3" key="1">
    <citation type="submission" date="2018-06" db="EMBL/GenBank/DDBJ databases">
        <authorList>
            <consortium name="Pathogen Informatics"/>
            <person name="Doyle S."/>
        </authorList>
    </citation>
    <scope>NUCLEOTIDE SEQUENCE [LARGE SCALE GENOMIC DNA]</scope>
    <source>
        <strain evidence="2 3">NCTC11126</strain>
    </source>
</reference>
<evidence type="ECO:0000313" key="2">
    <source>
        <dbReference type="EMBL" id="SPW42505.1"/>
    </source>
</evidence>
<gene>
    <name evidence="2" type="ORF">NCTC11126_02015</name>
</gene>
<organism evidence="2 3">
    <name type="scientific">Escherichia coli</name>
    <dbReference type="NCBI Taxonomy" id="562"/>
    <lineage>
        <taxon>Bacteria</taxon>
        <taxon>Pseudomonadati</taxon>
        <taxon>Pseudomonadota</taxon>
        <taxon>Gammaproteobacteria</taxon>
        <taxon>Enterobacterales</taxon>
        <taxon>Enterobacteriaceae</taxon>
        <taxon>Escherichia</taxon>
    </lineage>
</organism>
<dbReference type="Proteomes" id="UP000250561">
    <property type="component" value="Unassembled WGS sequence"/>
</dbReference>
<name>A0A2X1L398_ECOLX</name>
<evidence type="ECO:0000256" key="1">
    <source>
        <dbReference type="SAM" id="Phobius"/>
    </source>
</evidence>
<keyword evidence="1" id="KW-0472">Membrane</keyword>
<dbReference type="EMBL" id="UARS01000005">
    <property type="protein sequence ID" value="SPW42505.1"/>
    <property type="molecule type" value="Genomic_DNA"/>
</dbReference>
<evidence type="ECO:0000313" key="3">
    <source>
        <dbReference type="Proteomes" id="UP000250561"/>
    </source>
</evidence>
<proteinExistence type="predicted"/>
<protein>
    <submittedName>
        <fullName evidence="2">Uncharacterized protein</fullName>
    </submittedName>
</protein>